<feature type="domain" description="Phage tail collar" evidence="1">
    <location>
        <begin position="7"/>
        <end position="62"/>
    </location>
</feature>
<evidence type="ECO:0000259" key="1">
    <source>
        <dbReference type="Pfam" id="PF07484"/>
    </source>
</evidence>
<dbReference type="Proteomes" id="UP001597297">
    <property type="component" value="Unassembled WGS sequence"/>
</dbReference>
<gene>
    <name evidence="2" type="ORF">ACFSQZ_14230</name>
</gene>
<comment type="caution">
    <text evidence="2">The sequence shown here is derived from an EMBL/GenBank/DDBJ whole genome shotgun (WGS) entry which is preliminary data.</text>
</comment>
<dbReference type="InterPro" id="IPR011083">
    <property type="entry name" value="Phage_tail_collar_dom"/>
</dbReference>
<dbReference type="EMBL" id="JBHUJC010000043">
    <property type="protein sequence ID" value="MFD2277624.1"/>
    <property type="molecule type" value="Genomic_DNA"/>
</dbReference>
<dbReference type="RefSeq" id="WP_377093695.1">
    <property type="nucleotide sequence ID" value="NZ_JBHSJM010000001.1"/>
</dbReference>
<evidence type="ECO:0000313" key="3">
    <source>
        <dbReference type="Proteomes" id="UP001597297"/>
    </source>
</evidence>
<evidence type="ECO:0000313" key="2">
    <source>
        <dbReference type="EMBL" id="MFD2277624.1"/>
    </source>
</evidence>
<name>A0ABW5E662_9BACT</name>
<organism evidence="2 3">
    <name type="scientific">Rubritalea spongiae</name>
    <dbReference type="NCBI Taxonomy" id="430797"/>
    <lineage>
        <taxon>Bacteria</taxon>
        <taxon>Pseudomonadati</taxon>
        <taxon>Verrucomicrobiota</taxon>
        <taxon>Verrucomicrobiia</taxon>
        <taxon>Verrucomicrobiales</taxon>
        <taxon>Rubritaleaceae</taxon>
        <taxon>Rubritalea</taxon>
    </lineage>
</organism>
<proteinExistence type="predicted"/>
<reference evidence="3" key="1">
    <citation type="journal article" date="2019" name="Int. J. Syst. Evol. Microbiol.">
        <title>The Global Catalogue of Microorganisms (GCM) 10K type strain sequencing project: providing services to taxonomists for standard genome sequencing and annotation.</title>
        <authorList>
            <consortium name="The Broad Institute Genomics Platform"/>
            <consortium name="The Broad Institute Genome Sequencing Center for Infectious Disease"/>
            <person name="Wu L."/>
            <person name="Ma J."/>
        </authorList>
    </citation>
    <scope>NUCLEOTIDE SEQUENCE [LARGE SCALE GENOMIC DNA]</scope>
    <source>
        <strain evidence="3">JCM 16545</strain>
    </source>
</reference>
<sequence>MDPFLAEIKMFAGNFAPRGWAFCDGQLLPISQYSAVFSLVGTIYGGDGRTTFALPDLRSRVPVHPGSGPGLSTYRLGQKGGAETVTLNQTQIPSHSHLIHDLPGTSAVTLSAQAEFNVSTAAADEAEPTDSSYLAAASLASGGVVNMFTETAPDEKLASNAVVVTAVGNGVTSSDGATSNAGGGLPHTNIQPFLCVNFIFALQGVFPSRS</sequence>
<dbReference type="Gene3D" id="3.90.1340.10">
    <property type="entry name" value="Phage tail collar domain"/>
    <property type="match status" value="1"/>
</dbReference>
<dbReference type="InterPro" id="IPR037053">
    <property type="entry name" value="Phage_tail_collar_dom_sf"/>
</dbReference>
<dbReference type="Pfam" id="PF07484">
    <property type="entry name" value="Collar"/>
    <property type="match status" value="1"/>
</dbReference>
<protein>
    <submittedName>
        <fullName evidence="2">Phage tail protein</fullName>
    </submittedName>
</protein>
<accession>A0ABW5E662</accession>
<keyword evidence="3" id="KW-1185">Reference proteome</keyword>
<dbReference type="SUPFAM" id="SSF88874">
    <property type="entry name" value="Receptor-binding domain of short tail fibre protein gp12"/>
    <property type="match status" value="1"/>
</dbReference>